<dbReference type="CDD" id="cd00093">
    <property type="entry name" value="HTH_XRE"/>
    <property type="match status" value="2"/>
</dbReference>
<evidence type="ECO:0000256" key="1">
    <source>
        <dbReference type="ARBA" id="ARBA00008010"/>
    </source>
</evidence>
<dbReference type="SUPFAM" id="SSF51294">
    <property type="entry name" value="Hedgehog/intein (Hint) domain"/>
    <property type="match status" value="2"/>
</dbReference>
<dbReference type="InterPro" id="IPR033762">
    <property type="entry name" value="MCM_OB"/>
</dbReference>
<dbReference type="InterPro" id="IPR041562">
    <property type="entry name" value="MCM_lid"/>
</dbReference>
<dbReference type="GO" id="GO:0003697">
    <property type="term" value="F:single-stranded DNA binding"/>
    <property type="evidence" value="ECO:0007669"/>
    <property type="project" value="TreeGrafter"/>
</dbReference>
<feature type="domain" description="HTH cro/C1-type" evidence="14">
    <location>
        <begin position="685"/>
        <end position="735"/>
    </location>
</feature>
<keyword evidence="11" id="KW-0175">Coiled coil</keyword>
<dbReference type="Gene3D" id="3.40.50.300">
    <property type="entry name" value="P-loop containing nucleotide triphosphate hydrolases"/>
    <property type="match status" value="3"/>
</dbReference>
<dbReference type="InterPro" id="IPR012340">
    <property type="entry name" value="NA-bd_OB-fold"/>
</dbReference>
<dbReference type="SMART" id="SM00530">
    <property type="entry name" value="HTH_XRE"/>
    <property type="match status" value="3"/>
</dbReference>
<organism evidence="15 16">
    <name type="scientific">Natronomonas salsuginis</name>
    <dbReference type="NCBI Taxonomy" id="2217661"/>
    <lineage>
        <taxon>Archaea</taxon>
        <taxon>Methanobacteriati</taxon>
        <taxon>Methanobacteriota</taxon>
        <taxon>Stenosarchaea group</taxon>
        <taxon>Halobacteria</taxon>
        <taxon>Halobacteriales</taxon>
        <taxon>Natronomonadaceae</taxon>
        <taxon>Natronomonas</taxon>
    </lineage>
</organism>
<feature type="domain" description="MCM C-terminal AAA(+) ATPase" evidence="12">
    <location>
        <begin position="861"/>
        <end position="941"/>
    </location>
</feature>
<dbReference type="InterPro" id="IPR031327">
    <property type="entry name" value="MCM"/>
</dbReference>
<evidence type="ECO:0000256" key="8">
    <source>
        <dbReference type="ARBA" id="ARBA00022840"/>
    </source>
</evidence>
<keyword evidence="7" id="KW-0068">Autocatalytic cleavage</keyword>
<keyword evidence="9" id="KW-0651">Protein splicing</keyword>
<dbReference type="Pfam" id="PF17855">
    <property type="entry name" value="MCM_lid"/>
    <property type="match status" value="1"/>
</dbReference>
<dbReference type="PROSITE" id="PS50819">
    <property type="entry name" value="INTEIN_ENDONUCLEASE"/>
    <property type="match status" value="2"/>
</dbReference>
<evidence type="ECO:0000256" key="10">
    <source>
        <dbReference type="ARBA" id="ARBA00023125"/>
    </source>
</evidence>
<dbReference type="InterPro" id="IPR004860">
    <property type="entry name" value="LAGLIDADG_dom"/>
</dbReference>
<keyword evidence="16" id="KW-1185">Reference proteome</keyword>
<keyword evidence="5" id="KW-0378">Hydrolase</keyword>
<dbReference type="GO" id="GO:0042555">
    <property type="term" value="C:MCM complex"/>
    <property type="evidence" value="ECO:0007669"/>
    <property type="project" value="TreeGrafter"/>
</dbReference>
<dbReference type="PROSITE" id="PS50943">
    <property type="entry name" value="HTH_CROC1"/>
    <property type="match status" value="2"/>
</dbReference>
<dbReference type="CDD" id="cd00081">
    <property type="entry name" value="Hint"/>
    <property type="match status" value="3"/>
</dbReference>
<dbReference type="SMART" id="SM00350">
    <property type="entry name" value="MCM"/>
    <property type="match status" value="1"/>
</dbReference>
<comment type="caution">
    <text evidence="15">The sequence shown here is derived from an EMBL/GenBank/DDBJ whole genome shotgun (WGS) entry which is preliminary data.</text>
</comment>
<dbReference type="PROSITE" id="PS50051">
    <property type="entry name" value="MCM_2"/>
    <property type="match status" value="3"/>
</dbReference>
<dbReference type="PROSITE" id="PS50817">
    <property type="entry name" value="INTEIN_N_TER"/>
    <property type="match status" value="2"/>
</dbReference>
<dbReference type="Gene3D" id="3.30.1640.10">
    <property type="entry name" value="mini-chromosome maintenance (MCM) complex, chain A, domain 1"/>
    <property type="match status" value="1"/>
</dbReference>
<dbReference type="GO" id="GO:0016787">
    <property type="term" value="F:hydrolase activity"/>
    <property type="evidence" value="ECO:0007669"/>
    <property type="project" value="UniProtKB-KW"/>
</dbReference>
<gene>
    <name evidence="15" type="ORF">DM868_10020</name>
</gene>
<dbReference type="Pfam" id="PF21120">
    <property type="entry name" value="WHD_MCM_arc"/>
    <property type="match status" value="1"/>
</dbReference>
<dbReference type="Gene3D" id="2.170.16.10">
    <property type="entry name" value="Hedgehog/Intein (Hint) domain"/>
    <property type="match status" value="4"/>
</dbReference>
<dbReference type="InterPro" id="IPR027925">
    <property type="entry name" value="MCM_N"/>
</dbReference>
<dbReference type="SUPFAM" id="SSF55608">
    <property type="entry name" value="Homing endonucleases"/>
    <property type="match status" value="3"/>
</dbReference>
<dbReference type="Gene3D" id="2.20.28.10">
    <property type="match status" value="1"/>
</dbReference>
<feature type="domain" description="HTH cro/C1-type" evidence="14">
    <location>
        <begin position="750"/>
        <end position="786"/>
    </location>
</feature>
<dbReference type="InterPro" id="IPR006142">
    <property type="entry name" value="INTEIN"/>
</dbReference>
<dbReference type="PRINTS" id="PR00379">
    <property type="entry name" value="INTEIN"/>
</dbReference>
<dbReference type="InterPro" id="IPR030934">
    <property type="entry name" value="Intein_C"/>
</dbReference>
<accession>A0A4V5ZNY9</accession>
<dbReference type="GO" id="GO:0016539">
    <property type="term" value="P:intein-mediated protein splicing"/>
    <property type="evidence" value="ECO:0007669"/>
    <property type="project" value="InterPro"/>
</dbReference>
<dbReference type="Pfam" id="PF00493">
    <property type="entry name" value="MCM"/>
    <property type="match status" value="3"/>
</dbReference>
<dbReference type="InterPro" id="IPR048907">
    <property type="entry name" value="WHD_MCM_arc"/>
</dbReference>
<evidence type="ECO:0000313" key="15">
    <source>
        <dbReference type="EMBL" id="TKR25733.1"/>
    </source>
</evidence>
<dbReference type="InterPro" id="IPR027417">
    <property type="entry name" value="P-loop_NTPase"/>
</dbReference>
<dbReference type="EC" id="3.6.4.12" evidence="2"/>
<dbReference type="Gene3D" id="2.40.50.140">
    <property type="entry name" value="Nucleic acid-binding proteins"/>
    <property type="match status" value="1"/>
</dbReference>
<dbReference type="OrthoDB" id="6747at2157"/>
<evidence type="ECO:0000256" key="7">
    <source>
        <dbReference type="ARBA" id="ARBA00022813"/>
    </source>
</evidence>
<evidence type="ECO:0000256" key="9">
    <source>
        <dbReference type="ARBA" id="ARBA00023000"/>
    </source>
</evidence>
<dbReference type="InterPro" id="IPR004042">
    <property type="entry name" value="Intein_endonuc_central"/>
</dbReference>
<reference evidence="15 16" key="1">
    <citation type="submission" date="2019-04" db="EMBL/GenBank/DDBJ databases">
        <title>Natronomonas sp. F20-122 a newhaloarchaeon isolated from a saline saltern of Isla Bacuta, Huelva, Spain.</title>
        <authorList>
            <person name="Duran-Viseras A."/>
            <person name="Sanchez-Porro C."/>
            <person name="Ventosa A."/>
        </authorList>
    </citation>
    <scope>NUCLEOTIDE SEQUENCE [LARGE SCALE GENOMIC DNA]</scope>
    <source>
        <strain evidence="15 16">F20-122</strain>
    </source>
</reference>
<dbReference type="Pfam" id="PF17207">
    <property type="entry name" value="MCM_OB"/>
    <property type="match status" value="1"/>
</dbReference>
<dbReference type="Pfam" id="PF01381">
    <property type="entry name" value="HTH_3"/>
    <property type="match status" value="1"/>
</dbReference>
<keyword evidence="10" id="KW-0238">DNA-binding</keyword>
<sequence>MARAENTEVIDKFEGFYRDYYRNEIGQLAQKYPNEKRSLYIDWDDLYRFDPDLADDFVAQPDQMREYAEEALRLYDLPVDVKLGQAHVRVQNLQKTTGIRDIRARHRGQLVEVTGIVRKATDVRPKVTEAAFECQRCGTLTRIPQTSGDFYEPHECQGCERQGPFEINFDQSEFVDAQKLRVQESPEGLRGGETPQSIDVHIDDDITGHVTAGDHVRVTGVLHLDQQGSNQEKSPIFDVYMDGMSVEIEDEQFEDMDITDEDKKRIIELSNESDIYEKMIASMAPSIYGYDQEKLAIIMQLFSGVTKHLPDGSRTRGDLHMLLIGDPGTGKCAKGDTRVTLSDGSEVPLKELVESNLDDPKPIDDGVYDEVDFAVPSMSHDGVLRHQRATKVWKRETPERMYRVETATGRTLEVTPSHPLFVSSDGGIRARQTKDLEEGKFIAAPRSLPVAGDDTLDVSYRRSKSNNAVRLEAPNKLTPELARLIGYIVAEGYVEHRDDNTGGIWLTNNDAEILDDAASVFDQLGVNYFERKPHGKKTANELVCSSGELVRFLESIEPAMLESSAEQRVPPVVFRATRPCKAGFLRAYIDGECTVSDTERELSVASTSRELLEGVRSLLLSFEIQAQLQSRANGSYRLRISGQDFERYRAEIGFVTNRKSDAASAFEEVSVNTNTDIVPNVGNELREIRERLELSQFDCGIPRTTYQHYEQGDRNPSRSSLRTVLRAFSKRLDELSELRESVSAGNWNTIVESRDELNISQASLASGMGVEQSAVSYYERNEVVPDGGRVAGAEEAVLERIDAALSVKEAIERLRALVDSDIVWDRIDSIEPVDPDYDWVYDLEVEGTHSYVSNNVISHNSQLLQYVRNLAPRSVYTSGKGSSSAGLTAAAVRDDFGDGQQWTLEAGALVLADQGIAAVDELDKMRPEDRSAMHEALEQQSYHPDTEILLSDGRRINIGDFVDERMQAQPEAVVDGIDCEILPIDGVGVHSVDFDTNETSKRPIDRVSRHEAPDEFIQVTFSNGRSVTVTPEHPMFVDDGTQTGTIPAREMVPGTFVPAPRKLPNSSAAVELDPEAHVGKEKDVRLPETLTGDLAEALGFLVAEGHSYAGSAHEIGFSNQNERLLDRMADLMSSVFGMKSSHTTNAAGTVTKRWISTKLYRWFERNFPEFMHTARDKRIPAQVLGSSEENIRRFLVGAFAGDGGVESEAMSFSTASTGLARDYADALSKLGVSSRIHYDIAEDSWKVYVMGDSTERFVNRVVEAADERYDDAAAFVTRSNETLRHHDVLPTGAAKEIRELKRLLGVRLTGRFKPHLDEGYGVQIETVRKELTGLRERAEEIERRIRTAKTLSEVREVVGWSGRQLAERLDGETTSAIHYAESGGYDQKRRTRLAELAKKAISEALESFDKRASDLEERCELRYYRVRDVKIVPNEGEHACEWAYDVTVEPTNTFISQGVVLHNSISVSKAGINATLKSRCSLLGAANPKYGRFDQYESIGEQIDLEPALISRFDLIFTVTDQPDAEKDGNLADHIINTNYAGELFTHRENTTTSNVTEEEVENVTENVEPEIDAELLRKYIAYAKRNCYPMMTEEAKVEIRDFYVDLRSKGQDDDAPVPVTARKLEALVRLSEASARMRLSDTVEREDAERVIEIVRSCLQDIGVDPETGEFDADVVETGRSKSQRDRIKNIKSLIAEIETEYDEGAPIETILDRAEEIGMERSQAEHEIEKLRRQGDVYEPTTDHLRTV</sequence>
<evidence type="ECO:0000256" key="6">
    <source>
        <dbReference type="ARBA" id="ARBA00022806"/>
    </source>
</evidence>
<dbReference type="InterPro" id="IPR003586">
    <property type="entry name" value="Hint_dom_C"/>
</dbReference>
<dbReference type="Gene3D" id="3.10.28.10">
    <property type="entry name" value="Homing endonucleases"/>
    <property type="match status" value="2"/>
</dbReference>
<dbReference type="InterPro" id="IPR036844">
    <property type="entry name" value="Hint_dom_sf"/>
</dbReference>
<dbReference type="SUPFAM" id="SSF52540">
    <property type="entry name" value="P-loop containing nucleoside triphosphate hydrolases"/>
    <property type="match status" value="2"/>
</dbReference>
<dbReference type="EMBL" id="QKNX01000003">
    <property type="protein sequence ID" value="TKR25733.1"/>
    <property type="molecule type" value="Genomic_DNA"/>
</dbReference>
<dbReference type="PROSITE" id="PS50818">
    <property type="entry name" value="INTEIN_C_TER"/>
    <property type="match status" value="2"/>
</dbReference>
<evidence type="ECO:0000259" key="14">
    <source>
        <dbReference type="PROSITE" id="PS50943"/>
    </source>
</evidence>
<evidence type="ECO:0000256" key="3">
    <source>
        <dbReference type="ARBA" id="ARBA00022705"/>
    </source>
</evidence>
<dbReference type="SMART" id="SM00306">
    <property type="entry name" value="HintN"/>
    <property type="match status" value="2"/>
</dbReference>
<protein>
    <recommendedName>
        <fullName evidence="2">DNA helicase</fullName>
        <ecNumber evidence="2">3.6.4.12</ecNumber>
    </recommendedName>
</protein>
<proteinExistence type="inferred from homology"/>
<dbReference type="PROSITE" id="PS00847">
    <property type="entry name" value="MCM_1"/>
    <property type="match status" value="1"/>
</dbReference>
<dbReference type="NCBIfam" id="TIGR01443">
    <property type="entry name" value="intein_Cterm"/>
    <property type="match status" value="2"/>
</dbReference>
<dbReference type="InterPro" id="IPR003587">
    <property type="entry name" value="Hint_dom_N"/>
</dbReference>
<dbReference type="GO" id="GO:0005524">
    <property type="term" value="F:ATP binding"/>
    <property type="evidence" value="ECO:0007669"/>
    <property type="project" value="UniProtKB-KW"/>
</dbReference>
<evidence type="ECO:0000259" key="13">
    <source>
        <dbReference type="PROSITE" id="PS50819"/>
    </source>
</evidence>
<evidence type="ECO:0000313" key="16">
    <source>
        <dbReference type="Proteomes" id="UP000308037"/>
    </source>
</evidence>
<dbReference type="GO" id="GO:0017116">
    <property type="term" value="F:single-stranded DNA helicase activity"/>
    <property type="evidence" value="ECO:0007669"/>
    <property type="project" value="TreeGrafter"/>
</dbReference>
<dbReference type="Pfam" id="PF14551">
    <property type="entry name" value="MCM_N"/>
    <property type="match status" value="1"/>
</dbReference>
<dbReference type="PANTHER" id="PTHR11630">
    <property type="entry name" value="DNA REPLICATION LICENSING FACTOR MCM FAMILY MEMBER"/>
    <property type="match status" value="1"/>
</dbReference>
<keyword evidence="8" id="KW-0067">ATP-binding</keyword>
<feature type="domain" description="DOD-type homing endonuclease" evidence="13">
    <location>
        <begin position="484"/>
        <end position="624"/>
    </location>
</feature>
<feature type="coiled-coil region" evidence="11">
    <location>
        <begin position="1324"/>
        <end position="1351"/>
    </location>
</feature>
<feature type="domain" description="MCM C-terminal AAA(+) ATPase" evidence="12">
    <location>
        <begin position="275"/>
        <end position="331"/>
    </location>
</feature>
<feature type="domain" description="MCM C-terminal AAA(+) ATPase" evidence="12">
    <location>
        <begin position="1459"/>
        <end position="1535"/>
    </location>
</feature>
<dbReference type="FunFam" id="1.10.10.10:FF:000630">
    <property type="entry name" value="DNA replication licensing factor (Mcm)"/>
    <property type="match status" value="1"/>
</dbReference>
<dbReference type="Gene3D" id="1.10.10.10">
    <property type="entry name" value="Winged helix-like DNA-binding domain superfamily/Winged helix DNA-binding domain"/>
    <property type="match status" value="1"/>
</dbReference>
<dbReference type="SUPFAM" id="SSF47413">
    <property type="entry name" value="lambda repressor-like DNA-binding domains"/>
    <property type="match status" value="2"/>
</dbReference>
<evidence type="ECO:0000256" key="5">
    <source>
        <dbReference type="ARBA" id="ARBA00022801"/>
    </source>
</evidence>
<dbReference type="InterPro" id="IPR001387">
    <property type="entry name" value="Cro/C1-type_HTH"/>
</dbReference>
<dbReference type="FunFam" id="2.20.28.10:FF:000003">
    <property type="entry name" value="DNA helicase"/>
    <property type="match status" value="1"/>
</dbReference>
<dbReference type="InterPro" id="IPR027434">
    <property type="entry name" value="Homing_endonucl"/>
</dbReference>
<dbReference type="SMART" id="SM00305">
    <property type="entry name" value="HintC"/>
    <property type="match status" value="2"/>
</dbReference>
<dbReference type="Proteomes" id="UP000308037">
    <property type="component" value="Unassembled WGS sequence"/>
</dbReference>
<evidence type="ECO:0000259" key="12">
    <source>
        <dbReference type="PROSITE" id="PS50051"/>
    </source>
</evidence>
<dbReference type="GO" id="GO:0006260">
    <property type="term" value="P:DNA replication"/>
    <property type="evidence" value="ECO:0007669"/>
    <property type="project" value="UniProtKB-KW"/>
</dbReference>
<dbReference type="InterPro" id="IPR010982">
    <property type="entry name" value="Lambda_DNA-bd_dom_sf"/>
</dbReference>
<dbReference type="InterPro" id="IPR006141">
    <property type="entry name" value="Intein_N"/>
</dbReference>
<keyword evidence="3" id="KW-0235">DNA replication</keyword>
<dbReference type="InterPro" id="IPR036388">
    <property type="entry name" value="WH-like_DNA-bd_sf"/>
</dbReference>
<dbReference type="Pfam" id="PF14528">
    <property type="entry name" value="LAGLIDADG_3"/>
    <property type="match status" value="3"/>
</dbReference>
<feature type="domain" description="DOD-type homing endonuclease" evidence="13">
    <location>
        <begin position="1097"/>
        <end position="1232"/>
    </location>
</feature>
<dbReference type="SUPFAM" id="SSF50249">
    <property type="entry name" value="Nucleic acid-binding proteins"/>
    <property type="match status" value="1"/>
</dbReference>
<evidence type="ECO:0000256" key="2">
    <source>
        <dbReference type="ARBA" id="ARBA00012551"/>
    </source>
</evidence>
<evidence type="ECO:0000256" key="4">
    <source>
        <dbReference type="ARBA" id="ARBA00022741"/>
    </source>
</evidence>
<dbReference type="GO" id="GO:0004519">
    <property type="term" value="F:endonuclease activity"/>
    <property type="evidence" value="ECO:0007669"/>
    <property type="project" value="InterPro"/>
</dbReference>
<comment type="similarity">
    <text evidence="1">Belongs to the MCM family.</text>
</comment>
<keyword evidence="4" id="KW-0547">Nucleotide-binding</keyword>
<dbReference type="RefSeq" id="WP_137276740.1">
    <property type="nucleotide sequence ID" value="NZ_QKNX01000003.1"/>
</dbReference>
<evidence type="ECO:0000256" key="11">
    <source>
        <dbReference type="SAM" id="Coils"/>
    </source>
</evidence>
<name>A0A4V5ZNY9_9EURY</name>
<dbReference type="Gene3D" id="1.10.260.40">
    <property type="entry name" value="lambda repressor-like DNA-binding domains"/>
    <property type="match status" value="2"/>
</dbReference>
<dbReference type="InterPro" id="IPR001208">
    <property type="entry name" value="MCM_dom"/>
</dbReference>
<dbReference type="InterPro" id="IPR018525">
    <property type="entry name" value="MCM_CS"/>
</dbReference>
<dbReference type="NCBIfam" id="TIGR01445">
    <property type="entry name" value="intein_Nterm"/>
    <property type="match status" value="2"/>
</dbReference>
<dbReference type="PANTHER" id="PTHR11630:SF66">
    <property type="entry name" value="DNA REPLICATION LICENSING FACTOR MCM4"/>
    <property type="match status" value="1"/>
</dbReference>
<keyword evidence="6" id="KW-0347">Helicase</keyword>
<feature type="coiled-coil region" evidence="11">
    <location>
        <begin position="1682"/>
        <end position="1736"/>
    </location>
</feature>